<name>A0A1J5PHL6_9ZZZZ</name>
<reference evidence="1" key="1">
    <citation type="submission" date="2016-10" db="EMBL/GenBank/DDBJ databases">
        <title>Sequence of Gallionella enrichment culture.</title>
        <authorList>
            <person name="Poehlein A."/>
            <person name="Muehling M."/>
            <person name="Daniel R."/>
        </authorList>
    </citation>
    <scope>NUCLEOTIDE SEQUENCE</scope>
</reference>
<evidence type="ECO:0000313" key="1">
    <source>
        <dbReference type="EMBL" id="OIQ70714.1"/>
    </source>
</evidence>
<organism evidence="1">
    <name type="scientific">mine drainage metagenome</name>
    <dbReference type="NCBI Taxonomy" id="410659"/>
    <lineage>
        <taxon>unclassified sequences</taxon>
        <taxon>metagenomes</taxon>
        <taxon>ecological metagenomes</taxon>
    </lineage>
</organism>
<comment type="caution">
    <text evidence="1">The sequence shown here is derived from an EMBL/GenBank/DDBJ whole genome shotgun (WGS) entry which is preliminary data.</text>
</comment>
<gene>
    <name evidence="1" type="ORF">GALL_476700</name>
</gene>
<dbReference type="EMBL" id="MLJW01004068">
    <property type="protein sequence ID" value="OIQ70714.1"/>
    <property type="molecule type" value="Genomic_DNA"/>
</dbReference>
<sequence>MPVQPVEQVAKARLRTVQNFALQRLANVVRTRVAAVANAAIALTFPIHVNKKDAELLPDRFSQKCFVARIKAKVGVERIRVERQAQRIHQRQRPTQFLGKGHRILLGANRDGLKWTLPDEIAPIGLRLGGIATVSLRRSDRLRRKYLNIDEGDVAHGGHGTTPLHITRRMAPQSSIVPLGTTVYYPSRTLPCSQIRDKRTTSLPAFHPRLAGQRGALLSMGVQAVLQQWVYQWMRVGKI</sequence>
<protein>
    <submittedName>
        <fullName evidence="1">Uncharacterized protein</fullName>
    </submittedName>
</protein>
<proteinExistence type="predicted"/>
<dbReference type="AlphaFoldDB" id="A0A1J5PHL6"/>
<accession>A0A1J5PHL6</accession>